<dbReference type="EMBL" id="WTUZ01000007">
    <property type="protein sequence ID" value="MZQ81131.1"/>
    <property type="molecule type" value="Genomic_DNA"/>
</dbReference>
<evidence type="ECO:0000313" key="2">
    <source>
        <dbReference type="Proteomes" id="UP000481087"/>
    </source>
</evidence>
<keyword evidence="2" id="KW-1185">Reference proteome</keyword>
<accession>A0A6L8UUQ3</accession>
<protein>
    <submittedName>
        <fullName evidence="1">Uncharacterized protein</fullName>
    </submittedName>
</protein>
<dbReference type="RefSeq" id="WP_161405439.1">
    <property type="nucleotide sequence ID" value="NZ_WTUZ01000007.1"/>
</dbReference>
<sequence>MQALEAVDLVERRWDLPSELSGGLLAKNSAYEPELRWGSGLLYFDSGM</sequence>
<reference evidence="1 2" key="1">
    <citation type="submission" date="2019-12" db="EMBL/GenBank/DDBJ databases">
        <title>Paenibacillus sp. nov. sp. isolated from soil.</title>
        <authorList>
            <person name="Kim J."/>
            <person name="Jeong S.E."/>
            <person name="Jung H.S."/>
            <person name="Jeon C.O."/>
        </authorList>
    </citation>
    <scope>NUCLEOTIDE SEQUENCE [LARGE SCALE GENOMIC DNA]</scope>
    <source>
        <strain evidence="1 2">5J-6</strain>
    </source>
</reference>
<evidence type="ECO:0000313" key="1">
    <source>
        <dbReference type="EMBL" id="MZQ81131.1"/>
    </source>
</evidence>
<dbReference type="Proteomes" id="UP000481087">
    <property type="component" value="Unassembled WGS sequence"/>
</dbReference>
<comment type="caution">
    <text evidence="1">The sequence shown here is derived from an EMBL/GenBank/DDBJ whole genome shotgun (WGS) entry which is preliminary data.</text>
</comment>
<organism evidence="1 2">
    <name type="scientific">Paenibacillus silvestris</name>
    <dbReference type="NCBI Taxonomy" id="2606219"/>
    <lineage>
        <taxon>Bacteria</taxon>
        <taxon>Bacillati</taxon>
        <taxon>Bacillota</taxon>
        <taxon>Bacilli</taxon>
        <taxon>Bacillales</taxon>
        <taxon>Paenibacillaceae</taxon>
        <taxon>Paenibacillus</taxon>
    </lineage>
</organism>
<gene>
    <name evidence="1" type="ORF">GQF01_03145</name>
</gene>
<name>A0A6L8UUQ3_9BACL</name>
<dbReference type="AlphaFoldDB" id="A0A6L8UUQ3"/>
<proteinExistence type="predicted"/>